<dbReference type="Proteomes" id="UP000270021">
    <property type="component" value="Chromosome"/>
</dbReference>
<dbReference type="KEGG" id="fsl:EJO69_10530"/>
<dbReference type="OrthoDB" id="5951444at2"/>
<evidence type="ECO:0000313" key="2">
    <source>
        <dbReference type="EMBL" id="AZN30688.1"/>
    </source>
</evidence>
<keyword evidence="3" id="KW-1185">Reference proteome</keyword>
<proteinExistence type="predicted"/>
<dbReference type="RefSeq" id="WP_126041659.1">
    <property type="nucleotide sequence ID" value="NZ_CP034438.1"/>
</dbReference>
<sequence>MGTPLESLPGLSRPLRDAVAGAGYTDLESLDGADFADLLSLHGAGRAGLLRVHAALQERGMGLTGAIPQAKEPVYTRGATGQSAPDIKTAPTGESPADWIASLPWPARIEQGRTLLEIFTAVTGEEPVMWGPSMVGYGQVHYRYATGREGDTFHLGFSPRKASISLYGLQSSPRSDELLARLGKHMRAVSCVYVNRLEDIDLDVLAELVQHCWESDPTAC</sequence>
<accession>A0A3Q8WUK7</accession>
<organism evidence="2 3">
    <name type="scientific">Flaviflexus salsibiostraticola</name>
    <dbReference type="NCBI Taxonomy" id="1282737"/>
    <lineage>
        <taxon>Bacteria</taxon>
        <taxon>Bacillati</taxon>
        <taxon>Actinomycetota</taxon>
        <taxon>Actinomycetes</taxon>
        <taxon>Actinomycetales</taxon>
        <taxon>Actinomycetaceae</taxon>
        <taxon>Flaviflexus</taxon>
    </lineage>
</organism>
<feature type="domain" description="YdhG-like" evidence="1">
    <location>
        <begin position="110"/>
        <end position="211"/>
    </location>
</feature>
<dbReference type="EMBL" id="CP034438">
    <property type="protein sequence ID" value="AZN30688.1"/>
    <property type="molecule type" value="Genomic_DNA"/>
</dbReference>
<evidence type="ECO:0000259" key="1">
    <source>
        <dbReference type="Pfam" id="PF08818"/>
    </source>
</evidence>
<reference evidence="2 3" key="1">
    <citation type="submission" date="2018-12" db="EMBL/GenBank/DDBJ databases">
        <title>Complete genome sequence of Flaviflexus salsibiostraticola KCTC 33148.</title>
        <authorList>
            <person name="Bae J.-W."/>
        </authorList>
    </citation>
    <scope>NUCLEOTIDE SEQUENCE [LARGE SCALE GENOMIC DNA]</scope>
    <source>
        <strain evidence="2 3">KCTC 33148</strain>
    </source>
</reference>
<protein>
    <submittedName>
        <fullName evidence="2">Helix-hairpin-helix domain-containing protein</fullName>
    </submittedName>
</protein>
<dbReference type="InterPro" id="IPR014922">
    <property type="entry name" value="YdhG-like"/>
</dbReference>
<dbReference type="AlphaFoldDB" id="A0A3Q8WUK7"/>
<dbReference type="Pfam" id="PF08818">
    <property type="entry name" value="DUF1801"/>
    <property type="match status" value="1"/>
</dbReference>
<evidence type="ECO:0000313" key="3">
    <source>
        <dbReference type="Proteomes" id="UP000270021"/>
    </source>
</evidence>
<gene>
    <name evidence="2" type="ORF">EJO69_10530</name>
</gene>
<name>A0A3Q8WUK7_9ACTO</name>